<reference evidence="4" key="1">
    <citation type="submission" date="2025-08" db="UniProtKB">
        <authorList>
            <consortium name="RefSeq"/>
        </authorList>
    </citation>
    <scope>IDENTIFICATION</scope>
    <source>
        <tissue evidence="4">Total insect</tissue>
    </source>
</reference>
<protein>
    <submittedName>
        <fullName evidence="4">Uncharacterized protein LOC117639164</fullName>
    </submittedName>
</protein>
<accession>A0A6P8Y9K5</accession>
<feature type="signal peptide" evidence="2">
    <location>
        <begin position="1"/>
        <end position="20"/>
    </location>
</feature>
<keyword evidence="3" id="KW-1185">Reference proteome</keyword>
<organism evidence="4">
    <name type="scientific">Thrips palmi</name>
    <name type="common">Melon thrips</name>
    <dbReference type="NCBI Taxonomy" id="161013"/>
    <lineage>
        <taxon>Eukaryota</taxon>
        <taxon>Metazoa</taxon>
        <taxon>Ecdysozoa</taxon>
        <taxon>Arthropoda</taxon>
        <taxon>Hexapoda</taxon>
        <taxon>Insecta</taxon>
        <taxon>Pterygota</taxon>
        <taxon>Neoptera</taxon>
        <taxon>Paraneoptera</taxon>
        <taxon>Thysanoptera</taxon>
        <taxon>Terebrantia</taxon>
        <taxon>Thripoidea</taxon>
        <taxon>Thripidae</taxon>
        <taxon>Thrips</taxon>
    </lineage>
</organism>
<dbReference type="KEGG" id="tpal:117639164"/>
<dbReference type="InParanoid" id="A0A6P8Y9K5"/>
<dbReference type="Proteomes" id="UP000515158">
    <property type="component" value="Unplaced"/>
</dbReference>
<dbReference type="InterPro" id="IPR036846">
    <property type="entry name" value="GM2-AP_sf"/>
</dbReference>
<gene>
    <name evidence="4" type="primary">LOC117639164</name>
</gene>
<dbReference type="Gene3D" id="2.70.220.10">
    <property type="entry name" value="Ganglioside GM2 activator"/>
    <property type="match status" value="1"/>
</dbReference>
<dbReference type="GeneID" id="117639164"/>
<dbReference type="OrthoDB" id="6620524at2759"/>
<proteinExistence type="predicted"/>
<name>A0A6P8Y9K5_THRPL</name>
<dbReference type="AlphaFoldDB" id="A0A6P8Y9K5"/>
<evidence type="ECO:0000313" key="4">
    <source>
        <dbReference type="RefSeq" id="XP_034230457.1"/>
    </source>
</evidence>
<evidence type="ECO:0000256" key="1">
    <source>
        <dbReference type="ARBA" id="ARBA00022729"/>
    </source>
</evidence>
<evidence type="ECO:0000313" key="3">
    <source>
        <dbReference type="Proteomes" id="UP000515158"/>
    </source>
</evidence>
<sequence>MLIPMGTMSLPARLVQLLLATTIVMIIKCTAQMQIAGPFRVVPGYMEDCPPEMRPKTEFFKGYYSGFRDRRNTDVWYYSGNITTFITADDNYTATFNLASWSSRGGWKDNAFQKSTSRLCTTIKTFFPNVWRKGMMMVFNDPTRDCPFPPQDTYSVNNVSTNYIAKFPPSFFYGRYRGTGQILNTETKELIACKRCYFQVVPKQQNSATP</sequence>
<evidence type="ECO:0000256" key="2">
    <source>
        <dbReference type="SAM" id="SignalP"/>
    </source>
</evidence>
<feature type="chain" id="PRO_5028249983" evidence="2">
    <location>
        <begin position="21"/>
        <end position="210"/>
    </location>
</feature>
<keyword evidence="1 2" id="KW-0732">Signal</keyword>
<dbReference type="RefSeq" id="XP_034230457.1">
    <property type="nucleotide sequence ID" value="XM_034374566.1"/>
</dbReference>